<comment type="caution">
    <text evidence="1">The sequence shown here is derived from an EMBL/GenBank/DDBJ whole genome shotgun (WGS) entry which is preliminary data.</text>
</comment>
<dbReference type="AlphaFoldDB" id="A0A6A1V749"/>
<evidence type="ECO:0000313" key="1">
    <source>
        <dbReference type="EMBL" id="KAB1208644.1"/>
    </source>
</evidence>
<sequence>MYPRIKLHMLLYKGIYRILYGEGKYTRKLPRVIAIKIQESNEFNVEIYLSEGRTLQALPQWGGSETQASPYHAHDHQGSRRCFFLPDSSFSLLQLP</sequence>
<accession>A0A6A1V749</accession>
<reference evidence="1 2" key="1">
    <citation type="journal article" date="2019" name="Plant Biotechnol. J.">
        <title>The red bayberry genome and genetic basis of sex determination.</title>
        <authorList>
            <person name="Jia H.M."/>
            <person name="Jia H.J."/>
            <person name="Cai Q.L."/>
            <person name="Wang Y."/>
            <person name="Zhao H.B."/>
            <person name="Yang W.F."/>
            <person name="Wang G.Y."/>
            <person name="Li Y.H."/>
            <person name="Zhan D.L."/>
            <person name="Shen Y.T."/>
            <person name="Niu Q.F."/>
            <person name="Chang L."/>
            <person name="Qiu J."/>
            <person name="Zhao L."/>
            <person name="Xie H.B."/>
            <person name="Fu W.Y."/>
            <person name="Jin J."/>
            <person name="Li X.W."/>
            <person name="Jiao Y."/>
            <person name="Zhou C.C."/>
            <person name="Tu T."/>
            <person name="Chai C.Y."/>
            <person name="Gao J.L."/>
            <person name="Fan L.J."/>
            <person name="van de Weg E."/>
            <person name="Wang J.Y."/>
            <person name="Gao Z.S."/>
        </authorList>
    </citation>
    <scope>NUCLEOTIDE SEQUENCE [LARGE SCALE GENOMIC DNA]</scope>
    <source>
        <tissue evidence="1">Leaves</tissue>
    </source>
</reference>
<dbReference type="EMBL" id="RXIC02000025">
    <property type="protein sequence ID" value="KAB1208644.1"/>
    <property type="molecule type" value="Genomic_DNA"/>
</dbReference>
<dbReference type="Proteomes" id="UP000516437">
    <property type="component" value="Chromosome 7"/>
</dbReference>
<proteinExistence type="predicted"/>
<gene>
    <name evidence="1" type="ORF">CJ030_MR7G029147</name>
</gene>
<protein>
    <submittedName>
        <fullName evidence="1">Uncharacterized protein</fullName>
    </submittedName>
</protein>
<evidence type="ECO:0000313" key="2">
    <source>
        <dbReference type="Proteomes" id="UP000516437"/>
    </source>
</evidence>
<name>A0A6A1V749_9ROSI</name>
<organism evidence="1 2">
    <name type="scientific">Morella rubra</name>
    <name type="common">Chinese bayberry</name>
    <dbReference type="NCBI Taxonomy" id="262757"/>
    <lineage>
        <taxon>Eukaryota</taxon>
        <taxon>Viridiplantae</taxon>
        <taxon>Streptophyta</taxon>
        <taxon>Embryophyta</taxon>
        <taxon>Tracheophyta</taxon>
        <taxon>Spermatophyta</taxon>
        <taxon>Magnoliopsida</taxon>
        <taxon>eudicotyledons</taxon>
        <taxon>Gunneridae</taxon>
        <taxon>Pentapetalae</taxon>
        <taxon>rosids</taxon>
        <taxon>fabids</taxon>
        <taxon>Fagales</taxon>
        <taxon>Myricaceae</taxon>
        <taxon>Morella</taxon>
    </lineage>
</organism>
<keyword evidence="2" id="KW-1185">Reference proteome</keyword>